<keyword evidence="7 9" id="KW-0472">Membrane</keyword>
<feature type="transmembrane region" description="Helical" evidence="9">
    <location>
        <begin position="367"/>
        <end position="389"/>
    </location>
</feature>
<feature type="transmembrane region" description="Helical" evidence="9">
    <location>
        <begin position="310"/>
        <end position="329"/>
    </location>
</feature>
<keyword evidence="4 9" id="KW-0812">Transmembrane</keyword>
<keyword evidence="11" id="KW-1185">Reference proteome</keyword>
<feature type="transmembrane region" description="Helical" evidence="9">
    <location>
        <begin position="284"/>
        <end position="303"/>
    </location>
</feature>
<feature type="transmembrane region" description="Helical" evidence="9">
    <location>
        <begin position="395"/>
        <end position="412"/>
    </location>
</feature>
<feature type="transmembrane region" description="Helical" evidence="9">
    <location>
        <begin position="114"/>
        <end position="132"/>
    </location>
</feature>
<keyword evidence="5" id="KW-0813">Transport</keyword>
<evidence type="ECO:0000256" key="2">
    <source>
        <dbReference type="ARBA" id="ARBA00006772"/>
    </source>
</evidence>
<evidence type="ECO:0000313" key="10">
    <source>
        <dbReference type="EMBL" id="ARF15696.1"/>
    </source>
</evidence>
<feature type="transmembrane region" description="Helical" evidence="9">
    <location>
        <begin position="341"/>
        <end position="360"/>
    </location>
</feature>
<evidence type="ECO:0000313" key="11">
    <source>
        <dbReference type="Proteomes" id="UP000192486"/>
    </source>
</evidence>
<sequence length="460" mass="50968">MTKQKKLLFSFSVLLYIMTLSPLVETTEVLRAIACLIIIQVLWIGGVFPLAFSSLLLMLLLSVHFFTYEETLSYFASEIVWLLFSTFILAGAFIESGLASRLSLKLLSLSKGSSRLLVFFSFILMFILSLFIPSNVGKASLVSSVLDSIVKHLQTMGTVERLAKSLFVGLTLIVPISGAIVATGASSTLYAYGLLGDMTEGLDYVSWILYMGPPITVFLLLLFLLFLLVFPPEQIDGAELERVIGDKIHALGHMSRNEWKVLAVLGLTVILWMTGSLHGFSVSLVALFGATLTILPVTGIWQWETAKKKIGWDLLLFFAATLMLSSMLIKTGAVKWFASQLINLLSMDSYFLVVLSLLLVTALLRLFFVNVLGFLTIMLPVTLAIGEAFPTHDPLYLSMGVFLMGIPGFVLITQSPIHLISYEYGYFTKRDLLRLGSGAFVIWLLVVLASIYGYWMVFYS</sequence>
<evidence type="ECO:0000256" key="4">
    <source>
        <dbReference type="ARBA" id="ARBA00022692"/>
    </source>
</evidence>
<accession>A0ABN4YV98</accession>
<proteinExistence type="inferred from homology"/>
<dbReference type="InterPro" id="IPR001898">
    <property type="entry name" value="SLC13A/DASS"/>
</dbReference>
<reference evidence="10 11" key="1">
    <citation type="submission" date="2016-04" db="EMBL/GenBank/DDBJ databases">
        <title>Comparative Genomics and Epigenetics of Sporosarcina ureae.</title>
        <authorList>
            <person name="Oliver A.S."/>
            <person name="Cooper K.K."/>
        </authorList>
    </citation>
    <scope>NUCLEOTIDE SEQUENCE [LARGE SCALE GENOMIC DNA]</scope>
    <source>
        <strain evidence="10 11">S204</strain>
    </source>
</reference>
<comment type="subcellular location">
    <subcellularLocation>
        <location evidence="1">Membrane</location>
        <topology evidence="1">Multi-pass membrane protein</topology>
    </subcellularLocation>
</comment>
<feature type="transmembrane region" description="Helical" evidence="9">
    <location>
        <begin position="72"/>
        <end position="94"/>
    </location>
</feature>
<name>A0ABN4YV98_SPOUR</name>
<comment type="similarity">
    <text evidence="2">Belongs to the SLC13A/DASS transporter (TC 2.A.47) family. NADC subfamily.</text>
</comment>
<evidence type="ECO:0000256" key="7">
    <source>
        <dbReference type="ARBA" id="ARBA00023136"/>
    </source>
</evidence>
<dbReference type="Pfam" id="PF00939">
    <property type="entry name" value="Na_sulph_symp"/>
    <property type="match status" value="1"/>
</dbReference>
<feature type="transmembrane region" description="Helical" evidence="9">
    <location>
        <begin position="432"/>
        <end position="455"/>
    </location>
</feature>
<gene>
    <name evidence="10" type="ORF">SporoS204_07125</name>
</gene>
<dbReference type="EMBL" id="CP015108">
    <property type="protein sequence ID" value="ARF15696.1"/>
    <property type="molecule type" value="Genomic_DNA"/>
</dbReference>
<evidence type="ECO:0000256" key="8">
    <source>
        <dbReference type="ARBA" id="ARBA00031174"/>
    </source>
</evidence>
<dbReference type="PANTHER" id="PTHR10283">
    <property type="entry name" value="SOLUTE CARRIER FAMILY 13 MEMBER"/>
    <property type="match status" value="1"/>
</dbReference>
<organism evidence="10 11">
    <name type="scientific">Sporosarcina ureae</name>
    <dbReference type="NCBI Taxonomy" id="1571"/>
    <lineage>
        <taxon>Bacteria</taxon>
        <taxon>Bacillati</taxon>
        <taxon>Bacillota</taxon>
        <taxon>Bacilli</taxon>
        <taxon>Bacillales</taxon>
        <taxon>Caryophanaceae</taxon>
        <taxon>Sporosarcina</taxon>
    </lineage>
</organism>
<evidence type="ECO:0000256" key="6">
    <source>
        <dbReference type="ARBA" id="ARBA00022989"/>
    </source>
</evidence>
<feature type="transmembrane region" description="Helical" evidence="9">
    <location>
        <begin position="166"/>
        <end position="192"/>
    </location>
</feature>
<protein>
    <recommendedName>
        <fullName evidence="3">Sodium-dependent dicarboxylate transporter SdcS</fullName>
    </recommendedName>
    <alternativeName>
        <fullName evidence="8">Na(+)/dicarboxylate symporter</fullName>
    </alternativeName>
</protein>
<feature type="transmembrane region" description="Helical" evidence="9">
    <location>
        <begin position="261"/>
        <end position="278"/>
    </location>
</feature>
<evidence type="ECO:0000256" key="9">
    <source>
        <dbReference type="SAM" id="Phobius"/>
    </source>
</evidence>
<dbReference type="Proteomes" id="UP000192486">
    <property type="component" value="Chromosome"/>
</dbReference>
<keyword evidence="6 9" id="KW-1133">Transmembrane helix</keyword>
<keyword evidence="5" id="KW-0769">Symport</keyword>
<evidence type="ECO:0000256" key="3">
    <source>
        <dbReference type="ARBA" id="ARBA00020150"/>
    </source>
</evidence>
<feature type="transmembrane region" description="Helical" evidence="9">
    <location>
        <begin position="36"/>
        <end position="60"/>
    </location>
</feature>
<feature type="transmembrane region" description="Helical" evidence="9">
    <location>
        <begin position="204"/>
        <end position="230"/>
    </location>
</feature>
<evidence type="ECO:0000256" key="5">
    <source>
        <dbReference type="ARBA" id="ARBA00022847"/>
    </source>
</evidence>
<evidence type="ECO:0000256" key="1">
    <source>
        <dbReference type="ARBA" id="ARBA00004141"/>
    </source>
</evidence>
<dbReference type="PANTHER" id="PTHR10283:SF82">
    <property type="entry name" value="SOLUTE CARRIER FAMILY 13 MEMBER 2"/>
    <property type="match status" value="1"/>
</dbReference>